<dbReference type="AlphaFoldDB" id="F2C853"/>
<proteinExistence type="predicted"/>
<comment type="caution">
    <text evidence="1">The sequence shown here is derived from an EMBL/GenBank/DDBJ whole genome shotgun (WGS) entry which is preliminary data.</text>
</comment>
<dbReference type="Proteomes" id="UP000005955">
    <property type="component" value="Unassembled WGS sequence"/>
</dbReference>
<gene>
    <name evidence="1" type="ORF">HMPREF9386_1248</name>
</gene>
<accession>F2C853</accession>
<protein>
    <submittedName>
        <fullName evidence="1">Uncharacterized protein</fullName>
    </submittedName>
</protein>
<organism evidence="1 2">
    <name type="scientific">Streptococcus sanguinis SK330</name>
    <dbReference type="NCBI Taxonomy" id="888813"/>
    <lineage>
        <taxon>Bacteria</taxon>
        <taxon>Bacillati</taxon>
        <taxon>Bacillota</taxon>
        <taxon>Bacilli</taxon>
        <taxon>Lactobacillales</taxon>
        <taxon>Streptococcaceae</taxon>
        <taxon>Streptococcus</taxon>
    </lineage>
</organism>
<sequence>MVPRLSSVLETKAFYFAVGQVKTMENCGKYPEQQGGATN</sequence>
<dbReference type="HOGENOM" id="CLU_3317925_0_0_9"/>
<name>F2C853_STRSA</name>
<reference evidence="1 2" key="1">
    <citation type="submission" date="2011-02" db="EMBL/GenBank/DDBJ databases">
        <authorList>
            <person name="Muzny D."/>
            <person name="Qin X."/>
            <person name="Deng J."/>
            <person name="Jiang H."/>
            <person name="Liu Y."/>
            <person name="Qu J."/>
            <person name="Song X.-Z."/>
            <person name="Zhang L."/>
            <person name="Thornton R."/>
            <person name="Coyle M."/>
            <person name="Francisco L."/>
            <person name="Jackson L."/>
            <person name="Javaid M."/>
            <person name="Korchina V."/>
            <person name="Kovar C."/>
            <person name="Mata R."/>
            <person name="Mathew T."/>
            <person name="Ngo R."/>
            <person name="Nguyen L."/>
            <person name="Nguyen N."/>
            <person name="Okwuonu G."/>
            <person name="Ongeri F."/>
            <person name="Pham C."/>
            <person name="Simmons D."/>
            <person name="Wilczek-Boney K."/>
            <person name="Hale W."/>
            <person name="Jakkamsetti A."/>
            <person name="Pham P."/>
            <person name="Ruth R."/>
            <person name="San Lucas F."/>
            <person name="Warren J."/>
            <person name="Zhang J."/>
            <person name="Zhao Z."/>
            <person name="Zhou C."/>
            <person name="Zhu D."/>
            <person name="Lee S."/>
            <person name="Bess C."/>
            <person name="Blankenburg K."/>
            <person name="Forbes L."/>
            <person name="Fu Q."/>
            <person name="Gubbala S."/>
            <person name="Hirani K."/>
            <person name="Jayaseelan J.C."/>
            <person name="Lara F."/>
            <person name="Munidasa M."/>
            <person name="Palculict T."/>
            <person name="Patil S."/>
            <person name="Pu L.-L."/>
            <person name="Saada N."/>
            <person name="Tang L."/>
            <person name="Weissenberger G."/>
            <person name="Zhu Y."/>
            <person name="Hemphill L."/>
            <person name="Shang Y."/>
            <person name="Youmans B."/>
            <person name="Ayvaz T."/>
            <person name="Ross M."/>
            <person name="Santibanez J."/>
            <person name="Aqrawi P."/>
            <person name="Gross S."/>
            <person name="Joshi V."/>
            <person name="Fowler G."/>
            <person name="Nazareth L."/>
            <person name="Reid J."/>
            <person name="Worley K."/>
            <person name="Petrosino J."/>
            <person name="Highlander S."/>
            <person name="Gibbs R."/>
        </authorList>
    </citation>
    <scope>NUCLEOTIDE SEQUENCE [LARGE SCALE GENOMIC DNA]</scope>
    <source>
        <strain evidence="1 2">SK330</strain>
    </source>
</reference>
<evidence type="ECO:0000313" key="2">
    <source>
        <dbReference type="Proteomes" id="UP000005955"/>
    </source>
</evidence>
<evidence type="ECO:0000313" key="1">
    <source>
        <dbReference type="EMBL" id="EGF14594.1"/>
    </source>
</evidence>
<dbReference type="EMBL" id="AFBD01000004">
    <property type="protein sequence ID" value="EGF14594.1"/>
    <property type="molecule type" value="Genomic_DNA"/>
</dbReference>